<keyword evidence="2" id="KW-1185">Reference proteome</keyword>
<comment type="caution">
    <text evidence="1">The sequence shown here is derived from an EMBL/GenBank/DDBJ whole genome shotgun (WGS) entry which is preliminary data.</text>
</comment>
<evidence type="ECO:0000313" key="1">
    <source>
        <dbReference type="EMBL" id="KAH7213236.1"/>
    </source>
</evidence>
<proteinExistence type="predicted"/>
<dbReference type="EMBL" id="JAGMUX010000030">
    <property type="protein sequence ID" value="KAH7213236.1"/>
    <property type="molecule type" value="Genomic_DNA"/>
</dbReference>
<dbReference type="OrthoDB" id="5061283at2759"/>
<reference evidence="1" key="1">
    <citation type="journal article" date="2021" name="Nat. Commun.">
        <title>Genetic determinants of endophytism in the Arabidopsis root mycobiome.</title>
        <authorList>
            <person name="Mesny F."/>
            <person name="Miyauchi S."/>
            <person name="Thiergart T."/>
            <person name="Pickel B."/>
            <person name="Atanasova L."/>
            <person name="Karlsson M."/>
            <person name="Huettel B."/>
            <person name="Barry K.W."/>
            <person name="Haridas S."/>
            <person name="Chen C."/>
            <person name="Bauer D."/>
            <person name="Andreopoulos W."/>
            <person name="Pangilinan J."/>
            <person name="LaButti K."/>
            <person name="Riley R."/>
            <person name="Lipzen A."/>
            <person name="Clum A."/>
            <person name="Drula E."/>
            <person name="Henrissat B."/>
            <person name="Kohler A."/>
            <person name="Grigoriev I.V."/>
            <person name="Martin F.M."/>
            <person name="Hacquard S."/>
        </authorList>
    </citation>
    <scope>NUCLEOTIDE SEQUENCE</scope>
    <source>
        <strain evidence="1">MPI-CAGE-AT-0023</strain>
    </source>
</reference>
<dbReference type="AlphaFoldDB" id="A0A9P9JQI8"/>
<accession>A0A9P9JQI8</accession>
<protein>
    <submittedName>
        <fullName evidence="1">Uncharacterized protein</fullName>
    </submittedName>
</protein>
<gene>
    <name evidence="1" type="ORF">BKA55DRAFT_697743</name>
</gene>
<sequence>MSCGEEAILVILVGLRKKVRSRDWALASVYKSTIHNWWIRECLRWTRLVVRWSLAQSPEMEITEGNQEDRAHTGTTLGDIDVKVTGIRADFVACGHTGYGGIKMFDEEEAERERISFLLCRIFHGLQPNFGIVEREGYKVLDWHLDEPLGEFG</sequence>
<organism evidence="1 2">
    <name type="scientific">Fusarium redolens</name>
    <dbReference type="NCBI Taxonomy" id="48865"/>
    <lineage>
        <taxon>Eukaryota</taxon>
        <taxon>Fungi</taxon>
        <taxon>Dikarya</taxon>
        <taxon>Ascomycota</taxon>
        <taxon>Pezizomycotina</taxon>
        <taxon>Sordariomycetes</taxon>
        <taxon>Hypocreomycetidae</taxon>
        <taxon>Hypocreales</taxon>
        <taxon>Nectriaceae</taxon>
        <taxon>Fusarium</taxon>
        <taxon>Fusarium redolens species complex</taxon>
    </lineage>
</organism>
<dbReference type="GeneID" id="70230383"/>
<name>A0A9P9JQI8_FUSRE</name>
<evidence type="ECO:0000313" key="2">
    <source>
        <dbReference type="Proteomes" id="UP000720189"/>
    </source>
</evidence>
<dbReference type="Proteomes" id="UP000720189">
    <property type="component" value="Unassembled WGS sequence"/>
</dbReference>
<dbReference type="RefSeq" id="XP_046041684.1">
    <property type="nucleotide sequence ID" value="XM_046200429.1"/>
</dbReference>